<keyword evidence="9" id="KW-1185">Reference proteome</keyword>
<gene>
    <name evidence="6" type="ORF">HXX08_15140</name>
    <name evidence="7" type="ORF">OZ401_002699</name>
</gene>
<dbReference type="PIRSF" id="PIRSF004808">
    <property type="entry name" value="LasT"/>
    <property type="match status" value="1"/>
</dbReference>
<reference evidence="7" key="2">
    <citation type="journal article" date="2024" name="Nature">
        <title>Anoxygenic phototroph of the Chloroflexota uses a type I reaction centre.</title>
        <authorList>
            <person name="Tsuji J.M."/>
            <person name="Shaw N.A."/>
            <person name="Nagashima S."/>
            <person name="Venkiteswaran J.J."/>
            <person name="Schiff S.L."/>
            <person name="Watanabe T."/>
            <person name="Fukui M."/>
            <person name="Hanada S."/>
            <person name="Tank M."/>
            <person name="Neufeld J.D."/>
        </authorList>
    </citation>
    <scope>NUCLEOTIDE SEQUENCE</scope>
    <source>
        <strain evidence="7">L227-S17</strain>
    </source>
</reference>
<name>A0A8T7M515_9CHLR</name>
<evidence type="ECO:0000313" key="9">
    <source>
        <dbReference type="Proteomes" id="UP001431572"/>
    </source>
</evidence>
<dbReference type="Proteomes" id="UP000521676">
    <property type="component" value="Unassembled WGS sequence"/>
</dbReference>
<dbReference type="Pfam" id="PF00588">
    <property type="entry name" value="SpoU_methylase"/>
    <property type="match status" value="1"/>
</dbReference>
<dbReference type="InterPro" id="IPR029026">
    <property type="entry name" value="tRNA_m1G_MTases_N"/>
</dbReference>
<proteinExistence type="inferred from homology"/>
<evidence type="ECO:0000313" key="6">
    <source>
        <dbReference type="EMBL" id="NWJ47195.1"/>
    </source>
</evidence>
<dbReference type="AlphaFoldDB" id="A0A8T7M515"/>
<dbReference type="PANTHER" id="PTHR42786:SF2">
    <property type="entry name" value="TRNA (CYTIDINE_URIDINE-2'-O-)-METHYLTRANSFERASE TRMJ"/>
    <property type="match status" value="1"/>
</dbReference>
<organism evidence="6 8">
    <name type="scientific">Candidatus Chlorohelix allophototropha</name>
    <dbReference type="NCBI Taxonomy" id="3003348"/>
    <lineage>
        <taxon>Bacteria</taxon>
        <taxon>Bacillati</taxon>
        <taxon>Chloroflexota</taxon>
        <taxon>Chloroflexia</taxon>
        <taxon>Candidatus Chloroheliales</taxon>
        <taxon>Candidatus Chloroheliaceae</taxon>
        <taxon>Candidatus Chlorohelix</taxon>
    </lineage>
</organism>
<dbReference type="Gene3D" id="3.40.1280.10">
    <property type="match status" value="1"/>
</dbReference>
<dbReference type="InterPro" id="IPR001537">
    <property type="entry name" value="SpoU_MeTrfase"/>
</dbReference>
<accession>A0A8T7M515</accession>
<dbReference type="EMBL" id="CP128400">
    <property type="protein sequence ID" value="WJW69106.1"/>
    <property type="molecule type" value="Genomic_DNA"/>
</dbReference>
<dbReference type="PANTHER" id="PTHR42786">
    <property type="entry name" value="TRNA/RRNA METHYLTRANSFERASE"/>
    <property type="match status" value="1"/>
</dbReference>
<dbReference type="GO" id="GO:0003723">
    <property type="term" value="F:RNA binding"/>
    <property type="evidence" value="ECO:0007669"/>
    <property type="project" value="InterPro"/>
</dbReference>
<keyword evidence="3" id="KW-0808">Transferase</keyword>
<evidence type="ECO:0000313" key="8">
    <source>
        <dbReference type="Proteomes" id="UP000521676"/>
    </source>
</evidence>
<protein>
    <submittedName>
        <fullName evidence="6">RNA methyltransferase</fullName>
    </submittedName>
</protein>
<evidence type="ECO:0000313" key="7">
    <source>
        <dbReference type="EMBL" id="WJW69106.1"/>
    </source>
</evidence>
<dbReference type="RefSeq" id="WP_341470997.1">
    <property type="nucleotide sequence ID" value="NZ_CP128400.1"/>
</dbReference>
<dbReference type="EMBL" id="JACATZ010000003">
    <property type="protein sequence ID" value="NWJ47195.1"/>
    <property type="molecule type" value="Genomic_DNA"/>
</dbReference>
<comment type="similarity">
    <text evidence="1">Belongs to the class IV-like SAM-binding methyltransferase superfamily. RNA methyltransferase TrmH family.</text>
</comment>
<dbReference type="SUPFAM" id="SSF75217">
    <property type="entry name" value="alpha/beta knot"/>
    <property type="match status" value="1"/>
</dbReference>
<evidence type="ECO:0000256" key="2">
    <source>
        <dbReference type="ARBA" id="ARBA00022603"/>
    </source>
</evidence>
<keyword evidence="2 6" id="KW-0489">Methyltransferase</keyword>
<dbReference type="CDD" id="cd18093">
    <property type="entry name" value="SpoU-like_TrmJ"/>
    <property type="match status" value="1"/>
</dbReference>
<reference evidence="6 8" key="1">
    <citation type="submission" date="2020-06" db="EMBL/GenBank/DDBJ databases">
        <title>Anoxygenic phototrophic Chloroflexota member uses a Type I reaction center.</title>
        <authorList>
            <person name="Tsuji J.M."/>
            <person name="Shaw N.A."/>
            <person name="Nagashima S."/>
            <person name="Venkiteswaran J."/>
            <person name="Schiff S.L."/>
            <person name="Hanada S."/>
            <person name="Tank M."/>
            <person name="Neufeld J.D."/>
        </authorList>
    </citation>
    <scope>NUCLEOTIDE SEQUENCE [LARGE SCALE GENOMIC DNA]</scope>
    <source>
        <strain evidence="6">L227-S17</strain>
    </source>
</reference>
<evidence type="ECO:0000256" key="3">
    <source>
        <dbReference type="ARBA" id="ARBA00022679"/>
    </source>
</evidence>
<dbReference type="GO" id="GO:0005829">
    <property type="term" value="C:cytosol"/>
    <property type="evidence" value="ECO:0007669"/>
    <property type="project" value="TreeGrafter"/>
</dbReference>
<keyword evidence="4" id="KW-0949">S-adenosyl-L-methionine</keyword>
<evidence type="ECO:0000259" key="5">
    <source>
        <dbReference type="Pfam" id="PF00588"/>
    </source>
</evidence>
<sequence length="284" mass="31262">MKELLDNVVLILYQPQDVINVGAVVRVMSNFGLRRLRLVEPAAYDPHRIEGIAHHTAPVIEAIERVPSLEAAIADCGFVLGATARARGVKRERLTPRNAANTLLQANRIDPQNVSAVLFGREDDGLPNEALDYCHALVTIPTDDFNASLNLAQATLVIAYELWLAANPQIESLYPVPAQPIAQVHTEGTPPRWGEPASVMLALQNALSEDIRLANGTDREAIFAALSDLLLTLHPNSADERLTYSMSRLRAVLLRAAPRRDESRMLAHLFQNINRKLLKLKGGN</sequence>
<dbReference type="Proteomes" id="UP001431572">
    <property type="component" value="Chromosome 2"/>
</dbReference>
<dbReference type="InterPro" id="IPR029028">
    <property type="entry name" value="Alpha/beta_knot_MTases"/>
</dbReference>
<evidence type="ECO:0000256" key="1">
    <source>
        <dbReference type="ARBA" id="ARBA00007228"/>
    </source>
</evidence>
<dbReference type="GO" id="GO:0008173">
    <property type="term" value="F:RNA methyltransferase activity"/>
    <property type="evidence" value="ECO:0007669"/>
    <property type="project" value="InterPro"/>
</dbReference>
<dbReference type="InterPro" id="IPR004384">
    <property type="entry name" value="RNA_MeTrfase_TrmJ/LasT"/>
</dbReference>
<dbReference type="GO" id="GO:0002128">
    <property type="term" value="P:tRNA nucleoside ribose methylation"/>
    <property type="evidence" value="ECO:0007669"/>
    <property type="project" value="TreeGrafter"/>
</dbReference>
<feature type="domain" description="tRNA/rRNA methyltransferase SpoU type" evidence="5">
    <location>
        <begin position="8"/>
        <end position="160"/>
    </location>
</feature>
<evidence type="ECO:0000256" key="4">
    <source>
        <dbReference type="ARBA" id="ARBA00022691"/>
    </source>
</evidence>